<dbReference type="GO" id="GO:0006508">
    <property type="term" value="P:proteolysis"/>
    <property type="evidence" value="ECO:0007669"/>
    <property type="project" value="UniProtKB-KW"/>
</dbReference>
<dbReference type="AlphaFoldDB" id="A0AA36Y4U4"/>
<evidence type="ECO:0000313" key="9">
    <source>
        <dbReference type="EMBL" id="EHO16725.1"/>
    </source>
</evidence>
<evidence type="ECO:0000256" key="6">
    <source>
        <dbReference type="SAM" id="MobiDB-lite"/>
    </source>
</evidence>
<feature type="domain" description="NlpC/P60" evidence="8">
    <location>
        <begin position="259"/>
        <end position="380"/>
    </location>
</feature>
<keyword evidence="4" id="KW-0788">Thiol protease</keyword>
<keyword evidence="5" id="KW-0175">Coiled coil</keyword>
<keyword evidence="7" id="KW-1133">Transmembrane helix</keyword>
<evidence type="ECO:0000313" key="10">
    <source>
        <dbReference type="Proteomes" id="UP000018466"/>
    </source>
</evidence>
<feature type="coiled-coil region" evidence="5">
    <location>
        <begin position="72"/>
        <end position="127"/>
    </location>
</feature>
<gene>
    <name evidence="9" type="ORF">HMPREF9623_01424</name>
</gene>
<evidence type="ECO:0000256" key="5">
    <source>
        <dbReference type="SAM" id="Coils"/>
    </source>
</evidence>
<reference evidence="9 10" key="1">
    <citation type="submission" date="2011-10" db="EMBL/GenBank/DDBJ databases">
        <title>The Genome Sequence of Lachnospiraceae bacterium ACC2.</title>
        <authorList>
            <consortium name="The Broad Institute Genome Sequencing Platform"/>
            <person name="Earl A."/>
            <person name="Ward D."/>
            <person name="Feldgarden M."/>
            <person name="Gevers D."/>
            <person name="Sizova M."/>
            <person name="Hazen A."/>
            <person name="Epstein S."/>
            <person name="Young S.K."/>
            <person name="Zeng Q."/>
            <person name="Gargeya S."/>
            <person name="Fitzgerald M."/>
            <person name="Haas B."/>
            <person name="Abouelleil A."/>
            <person name="Alvarado L."/>
            <person name="Arachchi H.M."/>
            <person name="Berlin A."/>
            <person name="Brown A."/>
            <person name="Chapman S.B."/>
            <person name="Chen Z."/>
            <person name="Dunbar C."/>
            <person name="Freedman E."/>
            <person name="Gearin G."/>
            <person name="Goldberg J."/>
            <person name="Griggs A."/>
            <person name="Gujja S."/>
            <person name="Heiman D."/>
            <person name="Howarth C."/>
            <person name="Larson L."/>
            <person name="Lui A."/>
            <person name="MacDonald P.J.P."/>
            <person name="Montmayeur A."/>
            <person name="Murphy C."/>
            <person name="Neiman D."/>
            <person name="Pearson M."/>
            <person name="Priest M."/>
            <person name="Roberts A."/>
            <person name="Saif S."/>
            <person name="Shea T."/>
            <person name="Shenoy N."/>
            <person name="Sisk P."/>
            <person name="Stolte C."/>
            <person name="Sykes S."/>
            <person name="Wortman J."/>
            <person name="Nusbaum C."/>
            <person name="Birren B."/>
        </authorList>
    </citation>
    <scope>NUCLEOTIDE SEQUENCE [LARGE SCALE GENOMIC DNA]</scope>
    <source>
        <strain evidence="9 10">ACC2</strain>
    </source>
</reference>
<name>A0AA36Y4U4_9FIRM</name>
<dbReference type="Pfam" id="PF00877">
    <property type="entry name" value="NLPC_P60"/>
    <property type="match status" value="1"/>
</dbReference>
<sequence>MLRKRTGRPRRQSKKDTGFTLLLLSNSEKKPVQFQLPPLFFKGLLTVTLLLIGLTGYGLISAALLKPVARQKVVLEQEIAQLRAEQDKIRSENQNLRAYSAQQDKEMQNLQEVSAEIKNNIENLQGRDSEIRGKLGLPAESSASGSGETAQAETQASETPVGEAKTTEDLQPLMLGDAGESDIYDTTAGTPAENILQRESNIQLSVLMGARQRRNTMQLAAELEQSRAMLSEASDNYDQYEGVIRSQEFQEEQRRERATQRRQSIRAYALSFLGGRYVWGGENPYSGVDCSGFTRYILSHAGGVYINRTAAEQAQQGREVSIDEAKPGDLIFYSNGSRVNHVAMYIGDGRVVHASNERNGIMVSRWDYRTPVHIRNMVGE</sequence>
<dbReference type="RefSeq" id="WP_009533256.1">
    <property type="nucleotide sequence ID" value="NZ_CAJPPX010000053.1"/>
</dbReference>
<dbReference type="PANTHER" id="PTHR47053:SF1">
    <property type="entry name" value="MUREIN DD-ENDOPEPTIDASE MEPH-RELATED"/>
    <property type="match status" value="1"/>
</dbReference>
<evidence type="ECO:0000256" key="1">
    <source>
        <dbReference type="ARBA" id="ARBA00007074"/>
    </source>
</evidence>
<comment type="caution">
    <text evidence="9">The sequence shown here is derived from an EMBL/GenBank/DDBJ whole genome shotgun (WGS) entry which is preliminary data.</text>
</comment>
<dbReference type="Gene3D" id="3.90.1720.10">
    <property type="entry name" value="endopeptidase domain like (from Nostoc punctiforme)"/>
    <property type="match status" value="1"/>
</dbReference>
<dbReference type="PANTHER" id="PTHR47053">
    <property type="entry name" value="MUREIN DD-ENDOPEPTIDASE MEPH-RELATED"/>
    <property type="match status" value="1"/>
</dbReference>
<dbReference type="InterPro" id="IPR051202">
    <property type="entry name" value="Peptidase_C40"/>
</dbReference>
<evidence type="ECO:0000259" key="8">
    <source>
        <dbReference type="PROSITE" id="PS51935"/>
    </source>
</evidence>
<evidence type="ECO:0000256" key="3">
    <source>
        <dbReference type="ARBA" id="ARBA00022801"/>
    </source>
</evidence>
<evidence type="ECO:0000256" key="7">
    <source>
        <dbReference type="SAM" id="Phobius"/>
    </source>
</evidence>
<feature type="compositionally biased region" description="Polar residues" evidence="6">
    <location>
        <begin position="149"/>
        <end position="158"/>
    </location>
</feature>
<feature type="region of interest" description="Disordered" evidence="6">
    <location>
        <begin position="136"/>
        <end position="170"/>
    </location>
</feature>
<feature type="compositionally biased region" description="Low complexity" evidence="6">
    <location>
        <begin position="139"/>
        <end position="148"/>
    </location>
</feature>
<dbReference type="InterPro" id="IPR000064">
    <property type="entry name" value="NLP_P60_dom"/>
</dbReference>
<evidence type="ECO:0000256" key="4">
    <source>
        <dbReference type="ARBA" id="ARBA00022807"/>
    </source>
</evidence>
<accession>A0AA36Y4U4</accession>
<keyword evidence="7" id="KW-0472">Membrane</keyword>
<comment type="similarity">
    <text evidence="1">Belongs to the peptidase C40 family.</text>
</comment>
<dbReference type="InterPro" id="IPR038765">
    <property type="entry name" value="Papain-like_cys_pep_sf"/>
</dbReference>
<dbReference type="PROSITE" id="PS51935">
    <property type="entry name" value="NLPC_P60"/>
    <property type="match status" value="1"/>
</dbReference>
<dbReference type="EMBL" id="AGEL01000007">
    <property type="protein sequence ID" value="EHO16725.1"/>
    <property type="molecule type" value="Genomic_DNA"/>
</dbReference>
<evidence type="ECO:0000256" key="2">
    <source>
        <dbReference type="ARBA" id="ARBA00022670"/>
    </source>
</evidence>
<keyword evidence="2" id="KW-0645">Protease</keyword>
<proteinExistence type="inferred from homology"/>
<protein>
    <recommendedName>
        <fullName evidence="8">NlpC/P60 domain-containing protein</fullName>
    </recommendedName>
</protein>
<keyword evidence="7" id="KW-0812">Transmembrane</keyword>
<keyword evidence="3" id="KW-0378">Hydrolase</keyword>
<dbReference type="GO" id="GO:0008234">
    <property type="term" value="F:cysteine-type peptidase activity"/>
    <property type="evidence" value="ECO:0007669"/>
    <property type="project" value="UniProtKB-KW"/>
</dbReference>
<organism evidence="9 10">
    <name type="scientific">Stomatobaculum longum</name>
    <dbReference type="NCBI Taxonomy" id="796942"/>
    <lineage>
        <taxon>Bacteria</taxon>
        <taxon>Bacillati</taxon>
        <taxon>Bacillota</taxon>
        <taxon>Clostridia</taxon>
        <taxon>Lachnospirales</taxon>
        <taxon>Lachnospiraceae</taxon>
        <taxon>Stomatobaculum</taxon>
    </lineage>
</organism>
<dbReference type="GeneID" id="86941167"/>
<dbReference type="Proteomes" id="UP000018466">
    <property type="component" value="Unassembled WGS sequence"/>
</dbReference>
<dbReference type="SUPFAM" id="SSF54001">
    <property type="entry name" value="Cysteine proteinases"/>
    <property type="match status" value="1"/>
</dbReference>
<feature type="transmembrane region" description="Helical" evidence="7">
    <location>
        <begin position="39"/>
        <end position="65"/>
    </location>
</feature>
<keyword evidence="10" id="KW-1185">Reference proteome</keyword>